<evidence type="ECO:0000256" key="1">
    <source>
        <dbReference type="SAM" id="Phobius"/>
    </source>
</evidence>
<gene>
    <name evidence="4" type="ORF">GX662_08375</name>
    <name evidence="5" type="ORF">SAMN04488507_100689</name>
    <name evidence="3" type="ORF">TFLO_846</name>
</gene>
<accession>A0A143YFQ7</accession>
<dbReference type="EMBL" id="FJMZ01000006">
    <property type="protein sequence ID" value="CZQ87301.1"/>
    <property type="molecule type" value="Genomic_DNA"/>
</dbReference>
<evidence type="ECO:0000313" key="4">
    <source>
        <dbReference type="EMBL" id="NLD32257.1"/>
    </source>
</evidence>
<evidence type="ECO:0000259" key="2">
    <source>
        <dbReference type="Pfam" id="PF02698"/>
    </source>
</evidence>
<dbReference type="Gene3D" id="3.40.50.620">
    <property type="entry name" value="HUPs"/>
    <property type="match status" value="1"/>
</dbReference>
<dbReference type="GO" id="GO:0000270">
    <property type="term" value="P:peptidoglycan metabolic process"/>
    <property type="evidence" value="ECO:0007669"/>
    <property type="project" value="TreeGrafter"/>
</dbReference>
<sequence length="340" mass="39388">MLFYLLSICSFGGILMLRLMGKSRQFQSYLLVAAVLSLFAGMLQGNESPQIVWIRYAVMLFRVLFGLISPFAFLFFGLALVFNGVLLINKEGWAKRYALLLAVGIFILLMDLLFLLNYFVFHHYLIWRFMRLMSYFIIYFGVVLILFFVATTFYGLIPVSLDKDFIIVLGAGLLPDGRISPLLEKRLDRAIRFFRHQTEHTQKRPCRMIVSGGQGVDEPFSEAYAMKRYLIAKGIPEELIIEEDKSVNTYQNLLYSKGIMDTYKEKYKCLFITNNFHTVRSSLYAHRVGLDTDGLGAWTPFYFLPYAFLREFIAVVFMQIKGHTLLLALVLVFGLWRIYL</sequence>
<dbReference type="PANTHER" id="PTHR30336:SF18">
    <property type="entry name" value="MEMBRANE PROTEIN"/>
    <property type="match status" value="1"/>
</dbReference>
<dbReference type="Proteomes" id="UP000589373">
    <property type="component" value="Unassembled WGS sequence"/>
</dbReference>
<keyword evidence="1" id="KW-0812">Transmembrane</keyword>
<name>A0A143YFQ7_9LACT</name>
<evidence type="ECO:0000313" key="8">
    <source>
        <dbReference type="Proteomes" id="UP000589373"/>
    </source>
</evidence>
<evidence type="ECO:0000313" key="3">
    <source>
        <dbReference type="EMBL" id="CZQ87301.1"/>
    </source>
</evidence>
<dbReference type="GO" id="GO:0005886">
    <property type="term" value="C:plasma membrane"/>
    <property type="evidence" value="ECO:0007669"/>
    <property type="project" value="TreeGrafter"/>
</dbReference>
<keyword evidence="1" id="KW-1133">Transmembrane helix</keyword>
<evidence type="ECO:0000313" key="5">
    <source>
        <dbReference type="EMBL" id="SFH63855.1"/>
    </source>
</evidence>
<protein>
    <submittedName>
        <fullName evidence="5">Uncharacterized SAM-binding protein YcdF, DUF218 family</fullName>
    </submittedName>
    <submittedName>
        <fullName evidence="4">YdcF family protein</fullName>
    </submittedName>
</protein>
<dbReference type="RefSeq" id="WP_086988459.1">
    <property type="nucleotide sequence ID" value="NZ_FJMZ01000006.1"/>
</dbReference>
<proteinExistence type="predicted"/>
<feature type="transmembrane region" description="Helical" evidence="1">
    <location>
        <begin position="132"/>
        <end position="157"/>
    </location>
</feature>
<dbReference type="Pfam" id="PF02698">
    <property type="entry name" value="DUF218"/>
    <property type="match status" value="1"/>
</dbReference>
<feature type="domain" description="DUF218" evidence="2">
    <location>
        <begin position="164"/>
        <end position="292"/>
    </location>
</feature>
<reference evidence="3 6" key="1">
    <citation type="submission" date="2016-02" db="EMBL/GenBank/DDBJ databases">
        <authorList>
            <person name="Strepis N."/>
        </authorList>
    </citation>
    <scope>NUCLEOTIDE SEQUENCE [LARGE SCALE GENOMIC DNA]</scope>
    <source>
        <strain evidence="3">Trichococcus flocculiformis</strain>
    </source>
</reference>
<dbReference type="CDD" id="cd06259">
    <property type="entry name" value="YdcF-like"/>
    <property type="match status" value="1"/>
</dbReference>
<evidence type="ECO:0000313" key="6">
    <source>
        <dbReference type="Proteomes" id="UP000195947"/>
    </source>
</evidence>
<dbReference type="PANTHER" id="PTHR30336">
    <property type="entry name" value="INNER MEMBRANE PROTEIN, PROBABLE PERMEASE"/>
    <property type="match status" value="1"/>
</dbReference>
<dbReference type="InterPro" id="IPR014729">
    <property type="entry name" value="Rossmann-like_a/b/a_fold"/>
</dbReference>
<dbReference type="EMBL" id="JAAZCD010000190">
    <property type="protein sequence ID" value="NLD32257.1"/>
    <property type="molecule type" value="Genomic_DNA"/>
</dbReference>
<dbReference type="AlphaFoldDB" id="A0A143YFQ7"/>
<dbReference type="InterPro" id="IPR003848">
    <property type="entry name" value="DUF218"/>
</dbReference>
<comment type="caution">
    <text evidence="4">The sequence shown here is derived from an EMBL/GenBank/DDBJ whole genome shotgun (WGS) entry which is preliminary data.</text>
</comment>
<keyword evidence="1" id="KW-0472">Membrane</keyword>
<keyword evidence="6" id="KW-1185">Reference proteome</keyword>
<dbReference type="OrthoDB" id="9782395at2"/>
<reference evidence="4 8" key="3">
    <citation type="journal article" date="2020" name="Biotechnol. Biofuels">
        <title>New insights from the biogas microbiome by comprehensive genome-resolved metagenomics of nearly 1600 species originating from multiple anaerobic digesters.</title>
        <authorList>
            <person name="Campanaro S."/>
            <person name="Treu L."/>
            <person name="Rodriguez-R L.M."/>
            <person name="Kovalovszki A."/>
            <person name="Ziels R.M."/>
            <person name="Maus I."/>
            <person name="Zhu X."/>
            <person name="Kougias P.G."/>
            <person name="Basile A."/>
            <person name="Luo G."/>
            <person name="Schluter A."/>
            <person name="Konstantinidis K.T."/>
            <person name="Angelidaki I."/>
        </authorList>
    </citation>
    <scope>NUCLEOTIDE SEQUENCE [LARGE SCALE GENOMIC DNA]</scope>
    <source>
        <strain evidence="4">AS07pgkLD_105</strain>
    </source>
</reference>
<organism evidence="4 8">
    <name type="scientific">Trichococcus flocculiformis</name>
    <dbReference type="NCBI Taxonomy" id="82803"/>
    <lineage>
        <taxon>Bacteria</taxon>
        <taxon>Bacillati</taxon>
        <taxon>Bacillota</taxon>
        <taxon>Bacilli</taxon>
        <taxon>Lactobacillales</taxon>
        <taxon>Carnobacteriaceae</taxon>
        <taxon>Trichococcus</taxon>
    </lineage>
</organism>
<feature type="transmembrane region" description="Helical" evidence="1">
    <location>
        <begin position="63"/>
        <end position="86"/>
    </location>
</feature>
<dbReference type="Proteomes" id="UP000195947">
    <property type="component" value="Unassembled WGS sequence"/>
</dbReference>
<dbReference type="InterPro" id="IPR051599">
    <property type="entry name" value="Cell_Envelope_Assoc"/>
</dbReference>
<evidence type="ECO:0000313" key="7">
    <source>
        <dbReference type="Proteomes" id="UP000199686"/>
    </source>
</evidence>
<feature type="transmembrane region" description="Helical" evidence="1">
    <location>
        <begin position="26"/>
        <end position="43"/>
    </location>
</feature>
<dbReference type="STRING" id="82803.SAMN04488048_12422"/>
<dbReference type="Proteomes" id="UP000199686">
    <property type="component" value="Unassembled WGS sequence"/>
</dbReference>
<feature type="transmembrane region" description="Helical" evidence="1">
    <location>
        <begin position="98"/>
        <end position="120"/>
    </location>
</feature>
<dbReference type="EMBL" id="FOQC01000006">
    <property type="protein sequence ID" value="SFH63855.1"/>
    <property type="molecule type" value="Genomic_DNA"/>
</dbReference>
<feature type="transmembrane region" description="Helical" evidence="1">
    <location>
        <begin position="312"/>
        <end position="339"/>
    </location>
</feature>
<dbReference type="GO" id="GO:0043164">
    <property type="term" value="P:Gram-negative-bacterium-type cell wall biogenesis"/>
    <property type="evidence" value="ECO:0007669"/>
    <property type="project" value="TreeGrafter"/>
</dbReference>
<reference evidence="5 7" key="2">
    <citation type="submission" date="2016-10" db="EMBL/GenBank/DDBJ databases">
        <authorList>
            <person name="Varghese N."/>
            <person name="Submissions S."/>
        </authorList>
    </citation>
    <scope>NUCLEOTIDE SEQUENCE [LARGE SCALE GENOMIC DNA]</scope>
    <source>
        <strain evidence="5 7">DSM 2094</strain>
    </source>
</reference>